<evidence type="ECO:0000313" key="3">
    <source>
        <dbReference type="EMBL" id="QQB13420.1"/>
    </source>
</evidence>
<dbReference type="Gene3D" id="2.120.10.30">
    <property type="entry name" value="TolB, C-terminal domain"/>
    <property type="match status" value="1"/>
</dbReference>
<dbReference type="EMBL" id="CP065989">
    <property type="protein sequence ID" value="QQB13420.1"/>
    <property type="molecule type" value="Genomic_DNA"/>
</dbReference>
<name>A0A7T3ZXI3_9MICO</name>
<accession>A0A7T3ZXI3</accession>
<evidence type="ECO:0000256" key="1">
    <source>
        <dbReference type="SAM" id="MobiDB-lite"/>
    </source>
</evidence>
<gene>
    <name evidence="3" type="ORF">I6H47_11300</name>
</gene>
<dbReference type="InterPro" id="IPR011042">
    <property type="entry name" value="6-blade_b-propeller_TolB-like"/>
</dbReference>
<reference evidence="3 4" key="1">
    <citation type="submission" date="2020-12" db="EMBL/GenBank/DDBJ databases">
        <title>FDA dAtabase for Regulatory Grade micrObial Sequences (FDA-ARGOS): Supporting development and validation of Infectious Disease Dx tests.</title>
        <authorList>
            <person name="Sproer C."/>
            <person name="Gronow S."/>
            <person name="Severitt S."/>
            <person name="Schroder I."/>
            <person name="Tallon L."/>
            <person name="Sadzewicz L."/>
            <person name="Zhao X."/>
            <person name="Boylan J."/>
            <person name="Ott S."/>
            <person name="Bowen H."/>
            <person name="Vavikolanu K."/>
            <person name="Mehta A."/>
            <person name="Aluvathingal J."/>
            <person name="Nadendla S."/>
            <person name="Lowell S."/>
            <person name="Myers T."/>
            <person name="Yan Y."/>
            <person name="Sichtig H."/>
        </authorList>
    </citation>
    <scope>NUCLEOTIDE SEQUENCE [LARGE SCALE GENOMIC DNA]</scope>
    <source>
        <strain evidence="3 4">FDAARGOS_990</strain>
    </source>
</reference>
<dbReference type="AlphaFoldDB" id="A0A7T3ZXI3"/>
<feature type="domain" description="Glucose/Sorbosone dehydrogenase" evidence="2">
    <location>
        <begin position="80"/>
        <end position="374"/>
    </location>
</feature>
<feature type="region of interest" description="Disordered" evidence="1">
    <location>
        <begin position="41"/>
        <end position="72"/>
    </location>
</feature>
<dbReference type="RefSeq" id="WP_198498618.1">
    <property type="nucleotide sequence ID" value="NZ_CP065989.1"/>
</dbReference>
<dbReference type="PANTHER" id="PTHR19328:SF13">
    <property type="entry name" value="HIPL1 PROTEIN"/>
    <property type="match status" value="1"/>
</dbReference>
<sequence>MAPLPPSSHPSPLSRLRTRTRTVRLTALGAAVGLALSACTAGDDPSSAPGSSAFSPSQAPSTETGSPPPLTAPEVVAENLDAPWSIAFAGSSPLVSERDTGRILELSGDRPAQVREVGTVPDVAAAGEGGLLGLAVADDVLYSYFTAADGNRIVRFPLTGDPGGLGLGEPEVLLDGIPAGTTHNGGRLAFGPDGMLYATAGDAGNSASAQDRDALSGKILRLTPDGAVPEDNPFDGSYVYSYGHRNPQGLSWDEDGTMYASEFGQNAWDELNVIEPGANYGWPEVEGMSDPGEGGDFVDPVQQWAPAEASPSGMTITGDSILIANLRGATLREVPVTDLSQSRTSYDGEYGRLRDVVTTPTGEIWMLTNNTDGRGDPGPGDDRIIRIPAPE</sequence>
<dbReference type="InterPro" id="IPR011041">
    <property type="entry name" value="Quinoprot_gluc/sorb_DH_b-prop"/>
</dbReference>
<feature type="region of interest" description="Disordered" evidence="1">
    <location>
        <begin position="370"/>
        <end position="391"/>
    </location>
</feature>
<feature type="compositionally biased region" description="Low complexity" evidence="1">
    <location>
        <begin position="41"/>
        <end position="61"/>
    </location>
</feature>
<dbReference type="Proteomes" id="UP000595374">
    <property type="component" value="Chromosome"/>
</dbReference>
<dbReference type="Pfam" id="PF07995">
    <property type="entry name" value="GSDH"/>
    <property type="match status" value="1"/>
</dbReference>
<dbReference type="SUPFAM" id="SSF50952">
    <property type="entry name" value="Soluble quinoprotein glucose dehydrogenase"/>
    <property type="match status" value="1"/>
</dbReference>
<proteinExistence type="predicted"/>
<evidence type="ECO:0000259" key="2">
    <source>
        <dbReference type="Pfam" id="PF07995"/>
    </source>
</evidence>
<protein>
    <submittedName>
        <fullName evidence="3">PQQ-dependent sugar dehydrogenase</fullName>
    </submittedName>
</protein>
<evidence type="ECO:0000313" key="4">
    <source>
        <dbReference type="Proteomes" id="UP000595374"/>
    </source>
</evidence>
<dbReference type="InterPro" id="IPR012938">
    <property type="entry name" value="Glc/Sorbosone_DH"/>
</dbReference>
<organism evidence="3 4">
    <name type="scientific">Brevibacterium casei</name>
    <dbReference type="NCBI Taxonomy" id="33889"/>
    <lineage>
        <taxon>Bacteria</taxon>
        <taxon>Bacillati</taxon>
        <taxon>Actinomycetota</taxon>
        <taxon>Actinomycetes</taxon>
        <taxon>Micrococcales</taxon>
        <taxon>Brevibacteriaceae</taxon>
        <taxon>Brevibacterium</taxon>
    </lineage>
</organism>
<dbReference type="PANTHER" id="PTHR19328">
    <property type="entry name" value="HEDGEHOG-INTERACTING PROTEIN"/>
    <property type="match status" value="1"/>
</dbReference>